<feature type="binding site" evidence="9">
    <location>
        <position position="263"/>
    </location>
    <ligand>
        <name>Zn(2+)</name>
        <dbReference type="ChEBI" id="CHEBI:29105"/>
    </ligand>
</feature>
<feature type="binding site" evidence="9">
    <location>
        <position position="2690"/>
    </location>
    <ligand>
        <name>Mg(2+)</name>
        <dbReference type="ChEBI" id="CHEBI:18420"/>
    </ligand>
</feature>
<dbReference type="HAMAP" id="MF_01323">
    <property type="entry name" value="RNApol_bact_RpoC1"/>
    <property type="match status" value="1"/>
</dbReference>
<keyword evidence="6 9" id="KW-0548">Nucleotidyltransferase</keyword>
<keyword evidence="14" id="KW-0150">Chloroplast</keyword>
<dbReference type="Gene3D" id="2.40.40.20">
    <property type="match status" value="1"/>
</dbReference>
<dbReference type="Pfam" id="PF00623">
    <property type="entry name" value="RNA_pol_Rpb1_2"/>
    <property type="match status" value="1"/>
</dbReference>
<sequence>MIARLMPYNHFKKPFIKIDRFGKKSSKNKKNQKLFFKMHLFYLTQKLENLPTLVKSRFKLKNRFFDFTNKKKYLYGKVLQIEVFGGRDPQTLGIFKNLTVVHNPFLNVLVRNVGPLPHIMGPQPYNLLKNKVFFWKWGRGLKLKKRSSLDGVQNPENFKVEGKQFQTSKLKLKKAGPLDLLQTTFNQEQASLKNVSFFNIKEACTIGLASPLQIKKWAETKLPNGKIYGQVINANTLHHRTLKPLKGGLFCERIFGPIKDYECACGIQKEKPIIQHKILNLNKNNLLLKQNFCPKCDVEYTWSDKRRYQLGYIQLASPVAHIWYLKGNPSYISILLDMKKKQAESIVYCKETLTLDTSCNFNRFQTFLASIFKPENKKLKTSGIGSPTFGHLEVGHEPRSSLDVKSGVEATLFLGRKSFSTKKEATSENFKKDTTTEGSLSLEGKPSEIRPLPHIMGPPPHIMGPPPHIMGPPPHNLLKNNLLKNNLLKNNLLKNNLLKNNLLKNKVFFWKCDRGLKLKKRSSLKVRQLFFLGPHSSLNVTLKKPLKKSGVPAKQLKDNNTKQDALKENLVNHYLFSKKLLNFKNAILKLDQSKLNKIFRPLRDDLKIRKDFSDFYTTSYKKRNPKGFFKFFKYSRREGSGYLKKSERNPFFVRKCVFLKKNGASVKKMPFFVLAKSTKKKIPTSLPTFGHSLQEHHGAPTPHPREISTPLVKFKNQMKWLGVGAPKHSLSKWGRGPALQMFFQNYLVKNHLKIKGFLNIPQGTFKKSFQLRRKTSTTKLKDQGIVYKRPFNIKILEQGDYSIPFNLHIAWKTFWLLAYQAAKIKIFHTRVPTKEGLGKGRLKSRAVNTSPSRPTLISGAPTSLLKVVGMKPHNTQFKDFKVINLFLLNYKNLILIILWKILFFKMLLKKINSHSLREHYGAVNKSGAPTSHYGAPTPHYGAPTLLQMKWLGVGAPKHSLSKWGRDPALQMFFQNSLVKNPFVLKNFKNLTVVGQPVSFQRRNILKDAFYRRWGRGPTLVYFFKNDRRKWGRGPTFLYNKDRFFNFRPPASKKGNLQTSTLLHTTSKKFTNSFFFNSKISKSFYRILSSFKKIKQACLLEMFPGLFKQMSDLPFKNSKQKRIESAHSPTFPTEIVKKYKQEWGPHPISVRGYRMTSSVSRPFKAKTSKSPLNFQKKKKSILREYLKILLSFERKNSSLQPRLAKVLPLFFKRLFFKRLWGRGPIMWGRNLSGVWGRNLSGVWGRGPTMKWDRKWHGRPTLVLIKKILTKSLIRWKFTQFLVRINTSMSFRNLLANKKFNPKKQQKNVFVNKIFESKENYDLFFNNNLGNETGFLNFTSGVGAPLSKGLLGPYPTTFKFLNFTSGVEVPLFFSFLLEQKLYLLRLRIKWIGNPTLLRMIKHFFPLKKSEVPVKQLKEVRPESHTFAHLKINDFLNVPVENVGPLPSNPLKNKVFFRKWGRIFKFYKWGRVPTLVYSPIFLKRSSLDTLRKNVKKLTTSSIERDLKKSGAFTLLLYDKKFFAKNQNKLLMTFCFIQQKIKKLQIFLCSSRNFLKLTKIHVEHEMLYHSLREDLKNLKVVGQGPYNPLESGAPAPLLKNLKNLWNKNLMLLKNLYLLQTKLIHLKYRLFYFYCGAPTSLLKVVGQKLYNPVLTTFDNIQKFKKLKMIVRTFFNTLWLQRYPSLLHFFLNLIWFLKEHKKKKNLQDAFFCALLWIPASAALLNSKAQATPYFLNVPVGNILIGKVRCRKLKRVVFSSNSIKFLLLSLLEQTYFVPLCYYLNNYSKGSGAGAPHRRSFPTFGQSLQPSTKNLKDIIKYFSLYCCNSLFSNDCGGPITTTNLFFKRLGGRHLSGVWGRGPTLQEGRIDKVFFKSLGFADTETPFFCQAKKQHILRSKKVKEKSKQYQILKKSRTFSPQDKKITEKLSIFKKFLKIESRFKLFYYNTVSYARLYTQQADFKKIKNSCRVSLTEMDLSFDFPLSGRKKERNDIGGAVNKGGAPTPLVKLKNLKVVGQGPYNPLESGAPTPFQQFNFKNMPSTEGDLKKSGAPVPFPALQPLKKKKDPALLKNSIYYYFKNKIYCLSHRFGWNLETTDFENFISYLWPLDKSFDVEIPIYSSSKESVWGPLPPNTSKEDLFSKMGQGPLFQNKTLFFKRLWGTGPTMQGSSPTSKESVWGPLPPTTSFSQLKIKSEALRSSLNRADLMINKQFFKKLRFCYFNPLNNSRSLTSLQFENDSGGSLPHQPLEIGEGHRSFLHLRSFKNQSGPSFQQKNSSLTAFKFLKKPDFYKSSISGGGILYELLAEYQSKEIIKINQQILKTIWELTQQIQKDQFFLKRIILSPEKTSQTLIKQIKKRYRDLRENRILLLRRLKSLKNIHNTSIDQLGTPEWPIDDSNDPLLMEGKPPLVEMSDSFLRQNNPVGSEIFEGGAPNISFSTGTFKKSFSKTVKLLVRKKNFRPEWMIISYLPVLPPDLRPIMLLSQSGSSSTIAASDLNRLYQKVLYRNERLKRFLKDSATKNSSEMRLCQRLLQEAVDNLIENGKGGSSPETDNRGRPLKSLSDLLKGKKGRFRQNLLGKRVDYSGRSVIVVGPKLRLHQCGLPKQIALELFMPFLIKKIISSGFANTILGAKKILLSESHYNSSITWELLRQIMRQHPILLNRAPTLHRVSIQAFIPLLIEGSAILLHPLVCPAFNADFDGDQMAVHVPISIEARAEAWKMMLARNNMLSPATGEPLILPSQDMVLGSYYLTTDKNIQQTKSGTVNKSGNPTPLQKVSRLSFNTSSILNYLMQEVVGGRGPQTLSLEVGQGPHSSLEEMGPRYPSSLNLTEKLFFSNIEELIKIYQRQHISIHTPIWLLWNKNLQTETNFEKLLEVQTYFNGIQIFIYQKFIRSVNHKGQILNQWIQTTPGRVLFNLTLNNCIFPGVNGALKKSGAPTK</sequence>
<reference evidence="14" key="1">
    <citation type="journal article" date="2016" name="Am. J. Bot.">
        <title>Hiding in plain sight: Koshicola spirodelophila gen. et sp. nov. (Chaetopeltidales, Chlorophyceae), a novel green alga associated with the aquatic angiosperm Spirodela polyrhiza.</title>
        <authorList>
            <person name="Watanabe S."/>
            <person name="Fucikova K."/>
            <person name="Lewis L.A."/>
            <person name="Lewis P.O."/>
        </authorList>
    </citation>
    <scope>NUCLEOTIDE SEQUENCE</scope>
    <source>
        <strain evidence="14">W1C4</strain>
    </source>
</reference>
<dbReference type="Pfam" id="PF04997">
    <property type="entry name" value="RNA_pol_Rpb1_1"/>
    <property type="match status" value="2"/>
</dbReference>
<comment type="cofactor">
    <cofactor evidence="9">
        <name>Zn(2+)</name>
        <dbReference type="ChEBI" id="CHEBI:29105"/>
    </cofactor>
    <text evidence="9">Binds 1 Zn(2+) ion per subunit.</text>
</comment>
<comment type="cofactor">
    <cofactor evidence="9">
        <name>Mg(2+)</name>
        <dbReference type="ChEBI" id="CHEBI:18420"/>
    </cofactor>
    <text evidence="9">Binds 1 Mg(2+) ion per subunit.</text>
</comment>
<keyword evidence="9" id="KW-0460">Magnesium</keyword>
<feature type="coiled-coil region" evidence="11">
    <location>
        <begin position="2344"/>
        <end position="2371"/>
    </location>
</feature>
<dbReference type="InterPro" id="IPR034678">
    <property type="entry name" value="RNApol_RpoC1"/>
</dbReference>
<dbReference type="Pfam" id="PF04983">
    <property type="entry name" value="RNA_pol_Rpb1_3"/>
    <property type="match status" value="1"/>
</dbReference>
<dbReference type="EMBL" id="KT713390">
    <property type="protein sequence ID" value="ANB40186.1"/>
    <property type="molecule type" value="Genomic_DNA"/>
</dbReference>
<evidence type="ECO:0000256" key="9">
    <source>
        <dbReference type="HAMAP-Rule" id="MF_01323"/>
    </source>
</evidence>
<feature type="region of interest" description="Disordered" evidence="12">
    <location>
        <begin position="2533"/>
        <end position="2552"/>
    </location>
</feature>
<comment type="catalytic activity">
    <reaction evidence="8 9 10">
        <text>RNA(n) + a ribonucleoside 5'-triphosphate = RNA(n+1) + diphosphate</text>
        <dbReference type="Rhea" id="RHEA:21248"/>
        <dbReference type="Rhea" id="RHEA-COMP:14527"/>
        <dbReference type="Rhea" id="RHEA-COMP:17342"/>
        <dbReference type="ChEBI" id="CHEBI:33019"/>
        <dbReference type="ChEBI" id="CHEBI:61557"/>
        <dbReference type="ChEBI" id="CHEBI:140395"/>
        <dbReference type="EC" id="2.7.7.6"/>
    </reaction>
</comment>
<dbReference type="EC" id="2.7.7.6" evidence="9"/>
<dbReference type="Gene3D" id="4.10.860.120">
    <property type="entry name" value="RNA polymerase II, clamp domain"/>
    <property type="match status" value="1"/>
</dbReference>
<evidence type="ECO:0000313" key="14">
    <source>
        <dbReference type="EMBL" id="ANB40186.1"/>
    </source>
</evidence>
<dbReference type="InterPro" id="IPR000722">
    <property type="entry name" value="RNA_pol_asu"/>
</dbReference>
<feature type="binding site" evidence="9">
    <location>
        <position position="293"/>
    </location>
    <ligand>
        <name>Zn(2+)</name>
        <dbReference type="ChEBI" id="CHEBI:29105"/>
    </ligand>
</feature>
<dbReference type="SUPFAM" id="SSF64484">
    <property type="entry name" value="beta and beta-prime subunits of DNA dependent RNA-polymerase"/>
    <property type="match status" value="2"/>
</dbReference>
<dbReference type="GO" id="GO:0000428">
    <property type="term" value="C:DNA-directed RNA polymerase complex"/>
    <property type="evidence" value="ECO:0007669"/>
    <property type="project" value="UniProtKB-KW"/>
</dbReference>
<dbReference type="SMART" id="SM00663">
    <property type="entry name" value="RPOLA_N"/>
    <property type="match status" value="1"/>
</dbReference>
<keyword evidence="3 9" id="KW-0240">DNA-directed RNA polymerase</keyword>
<evidence type="ECO:0000256" key="5">
    <source>
        <dbReference type="ARBA" id="ARBA00022679"/>
    </source>
</evidence>
<feature type="compositionally biased region" description="Basic and acidic residues" evidence="12">
    <location>
        <begin position="424"/>
        <end position="435"/>
    </location>
</feature>
<evidence type="ECO:0000256" key="8">
    <source>
        <dbReference type="ARBA" id="ARBA00048552"/>
    </source>
</evidence>
<evidence type="ECO:0000256" key="10">
    <source>
        <dbReference type="RuleBase" id="RU004279"/>
    </source>
</evidence>
<keyword evidence="4 14" id="KW-0934">Plastid</keyword>
<evidence type="ECO:0000256" key="11">
    <source>
        <dbReference type="SAM" id="Coils"/>
    </source>
</evidence>
<evidence type="ECO:0000256" key="6">
    <source>
        <dbReference type="ARBA" id="ARBA00022695"/>
    </source>
</evidence>
<keyword evidence="9" id="KW-0862">Zinc</keyword>
<dbReference type="PANTHER" id="PTHR19376:SF54">
    <property type="entry name" value="DNA-DIRECTED RNA POLYMERASE SUBUNIT BETA"/>
    <property type="match status" value="1"/>
</dbReference>
<dbReference type="InterPro" id="IPR044893">
    <property type="entry name" value="RNA_pol_Rpb1_clamp_domain"/>
</dbReference>
<dbReference type="GO" id="GO:0008270">
    <property type="term" value="F:zinc ion binding"/>
    <property type="evidence" value="ECO:0007669"/>
    <property type="project" value="UniProtKB-UniRule"/>
</dbReference>
<comment type="subcellular location">
    <subcellularLocation>
        <location evidence="9">Plastid</location>
        <location evidence="9">Chloroplast</location>
    </subcellularLocation>
</comment>
<name>A0A167MG29_9CHLO</name>
<feature type="binding site" evidence="9">
    <location>
        <position position="2694"/>
    </location>
    <ligand>
        <name>Mg(2+)</name>
        <dbReference type="ChEBI" id="CHEBI:18420"/>
    </ligand>
</feature>
<dbReference type="Gene3D" id="1.10.40.90">
    <property type="match status" value="1"/>
</dbReference>
<comment type="subunit">
    <text evidence="9">In plastids the minimal PEP RNA polymerase catalytic core is composed of four subunits: alpha, beta, beta', and beta''. When a (nuclear-encoded) sigma factor is associated with the core the holoenzyme is formed, which can initiate transcription.</text>
</comment>
<dbReference type="GO" id="GO:0009507">
    <property type="term" value="C:chloroplast"/>
    <property type="evidence" value="ECO:0007669"/>
    <property type="project" value="UniProtKB-SubCell"/>
</dbReference>
<keyword evidence="5 9" id="KW-0808">Transferase</keyword>
<dbReference type="GO" id="GO:0003899">
    <property type="term" value="F:DNA-directed RNA polymerase activity"/>
    <property type="evidence" value="ECO:0007669"/>
    <property type="project" value="UniProtKB-UniRule"/>
</dbReference>
<dbReference type="GO" id="GO:0003677">
    <property type="term" value="F:DNA binding"/>
    <property type="evidence" value="ECO:0007669"/>
    <property type="project" value="UniProtKB-UniRule"/>
</dbReference>
<feature type="domain" description="RNA polymerase N-terminal" evidence="13">
    <location>
        <begin position="2454"/>
        <end position="2744"/>
    </location>
</feature>
<dbReference type="InterPro" id="IPR007080">
    <property type="entry name" value="RNA_pol_Rpb1_1"/>
</dbReference>
<dbReference type="InterPro" id="IPR007066">
    <property type="entry name" value="RNA_pol_Rpb1_3"/>
</dbReference>
<feature type="region of interest" description="Disordered" evidence="12">
    <location>
        <begin position="424"/>
        <end position="451"/>
    </location>
</feature>
<protein>
    <recommendedName>
        <fullName evidence="9">DNA-directed RNA polymerase subunit beta'</fullName>
        <ecNumber evidence="9">2.7.7.6</ecNumber>
    </recommendedName>
    <alternativeName>
        <fullName evidence="9">PEP</fullName>
    </alternativeName>
    <alternativeName>
        <fullName evidence="9">Plastid-encoded RNA polymerase subunit beta'</fullName>
        <shortName evidence="9">RNA polymerase subunit beta'</shortName>
    </alternativeName>
</protein>
<dbReference type="InterPro" id="IPR006592">
    <property type="entry name" value="RNA_pol_N"/>
</dbReference>
<feature type="binding site" evidence="9">
    <location>
        <position position="265"/>
    </location>
    <ligand>
        <name>Zn(2+)</name>
        <dbReference type="ChEBI" id="CHEBI:29105"/>
    </ligand>
</feature>
<accession>A0A167MG29</accession>
<evidence type="ECO:0000256" key="7">
    <source>
        <dbReference type="ARBA" id="ARBA00023163"/>
    </source>
</evidence>
<gene>
    <name evidence="9 14" type="primary">rpoC1</name>
    <name evidence="14" type="ORF">AM597_97</name>
</gene>
<keyword evidence="11" id="KW-0175">Coiled coil</keyword>
<dbReference type="InterPro" id="IPR045867">
    <property type="entry name" value="DNA-dir_RpoC_beta_prime"/>
</dbReference>
<dbReference type="GO" id="GO:0006351">
    <property type="term" value="P:DNA-templated transcription"/>
    <property type="evidence" value="ECO:0007669"/>
    <property type="project" value="UniProtKB-UniRule"/>
</dbReference>
<feature type="binding site" evidence="9">
    <location>
        <position position="296"/>
    </location>
    <ligand>
        <name>Zn(2+)</name>
        <dbReference type="ChEBI" id="CHEBI:29105"/>
    </ligand>
</feature>
<comment type="function">
    <text evidence="1 9 10">DNA-dependent RNA polymerase catalyzes the transcription of DNA into RNA using the four ribonucleoside triphosphates as substrates.</text>
</comment>
<evidence type="ECO:0000256" key="2">
    <source>
        <dbReference type="ARBA" id="ARBA00007207"/>
    </source>
</evidence>
<comment type="similarity">
    <text evidence="2 9">Belongs to the RNA polymerase beta' chain family. RpoC1 subfamily.</text>
</comment>
<dbReference type="Gene3D" id="1.10.274.100">
    <property type="entry name" value="RNA polymerase Rpb1, domain 3"/>
    <property type="match status" value="1"/>
</dbReference>
<proteinExistence type="inferred from homology"/>
<evidence type="ECO:0000256" key="1">
    <source>
        <dbReference type="ARBA" id="ARBA00004026"/>
    </source>
</evidence>
<organism evidence="14">
    <name type="scientific">Koshicola spirodelophila</name>
    <dbReference type="NCBI Taxonomy" id="1707787"/>
    <lineage>
        <taxon>Eukaryota</taxon>
        <taxon>Viridiplantae</taxon>
        <taxon>Chlorophyta</taxon>
        <taxon>core chlorophytes</taxon>
        <taxon>Chlorophyceae</taxon>
        <taxon>OCC clade</taxon>
        <taxon>Chaetopeltidales</taxon>
        <taxon>Chaetopeltidaceae</taxon>
        <taxon>Koshicola</taxon>
    </lineage>
</organism>
<keyword evidence="9" id="KW-0479">Metal-binding</keyword>
<evidence type="ECO:0000259" key="13">
    <source>
        <dbReference type="SMART" id="SM00663"/>
    </source>
</evidence>
<feature type="binding site" evidence="9">
    <location>
        <position position="2692"/>
    </location>
    <ligand>
        <name>Mg(2+)</name>
        <dbReference type="ChEBI" id="CHEBI:18420"/>
    </ligand>
</feature>
<dbReference type="PANTHER" id="PTHR19376">
    <property type="entry name" value="DNA-DIRECTED RNA POLYMERASE"/>
    <property type="match status" value="1"/>
</dbReference>
<evidence type="ECO:0000256" key="12">
    <source>
        <dbReference type="SAM" id="MobiDB-lite"/>
    </source>
</evidence>
<geneLocation type="chloroplast" evidence="14"/>
<dbReference type="GO" id="GO:0000287">
    <property type="term" value="F:magnesium ion binding"/>
    <property type="evidence" value="ECO:0007669"/>
    <property type="project" value="UniProtKB-UniRule"/>
</dbReference>
<evidence type="ECO:0000256" key="4">
    <source>
        <dbReference type="ARBA" id="ARBA00022640"/>
    </source>
</evidence>
<keyword evidence="7 9" id="KW-0804">Transcription</keyword>
<evidence type="ECO:0000256" key="3">
    <source>
        <dbReference type="ARBA" id="ARBA00022478"/>
    </source>
</evidence>
<dbReference type="InterPro" id="IPR042102">
    <property type="entry name" value="RNA_pol_Rpb1_3_sf"/>
</dbReference>